<dbReference type="AlphaFoldDB" id="A0A1J4KJE9"/>
<feature type="compositionally biased region" description="Basic and acidic residues" evidence="2">
    <location>
        <begin position="566"/>
        <end position="581"/>
    </location>
</feature>
<dbReference type="OrthoDB" id="10646358at2759"/>
<dbReference type="Proteomes" id="UP000179807">
    <property type="component" value="Unassembled WGS sequence"/>
</dbReference>
<name>A0A1J4KJE9_9EUKA</name>
<dbReference type="GeneID" id="94826677"/>
<gene>
    <name evidence="3" type="ORF">TRFO_04560</name>
</gene>
<dbReference type="EMBL" id="MLAK01000638">
    <property type="protein sequence ID" value="OHT09477.1"/>
    <property type="molecule type" value="Genomic_DNA"/>
</dbReference>
<evidence type="ECO:0000256" key="2">
    <source>
        <dbReference type="SAM" id="MobiDB-lite"/>
    </source>
</evidence>
<organism evidence="3 4">
    <name type="scientific">Tritrichomonas foetus</name>
    <dbReference type="NCBI Taxonomy" id="1144522"/>
    <lineage>
        <taxon>Eukaryota</taxon>
        <taxon>Metamonada</taxon>
        <taxon>Parabasalia</taxon>
        <taxon>Tritrichomonadida</taxon>
        <taxon>Tritrichomonadidae</taxon>
        <taxon>Tritrichomonas</taxon>
    </lineage>
</organism>
<reference evidence="3" key="1">
    <citation type="submission" date="2016-10" db="EMBL/GenBank/DDBJ databases">
        <authorList>
            <person name="Benchimol M."/>
            <person name="Almeida L.G."/>
            <person name="Vasconcelos A.T."/>
            <person name="Perreira-Neves A."/>
            <person name="Rosa I.A."/>
            <person name="Tasca T."/>
            <person name="Bogo M.R."/>
            <person name="de Souza W."/>
        </authorList>
    </citation>
    <scope>NUCLEOTIDE SEQUENCE [LARGE SCALE GENOMIC DNA]</scope>
    <source>
        <strain evidence="3">K</strain>
    </source>
</reference>
<sequence>MQSIAKIIQDENLINLQFDSKHISTVLSEILTLFKDQQNRILKLESDVADCPRNSDFNHLSNVVDTINSEVVAEFDSLNKKMTELKEKTEESINDIHEKAEAGNLSTLGEARRLITAEIRQNSNDEKVKLLEERLAETDTDLRRVINELDTLVIPSTNISANPSVENSSIQLDHNNAGAATALKITKLEKKIEELDLKVQNFPQVEQNVNDIMVQFPLMVRKVEKKVNDLIKNPSSVVQGKGNAKQDDDILGEMPPPPSFPEITEQEINQPVVETTVTTTSQPQGNLLSAFTGPNRGAPRRIESINSDHVIQQLIQKEVDNDDENTANVENPDNEVVVPKAEKIEVMGELDMEAAPDTLSMPFKPVKASETFNRLKANINQPSDISIHSSRTENGKVIKVFENRTYKTEMNSSVRVVSELEWAKNLIQQHHDAIRQLQQNLRTQQENFDTVTEALQRVNATHNSRIAQIAQQFVKFKQDSDESERKITESLNKVSAAAHSARMQANKPPVTETVYVVKEKEKIPKKKKKLDLIKPLEAEEENKIDENQPIDMDQQNNVNEDENEHDQENEVHEEFLNRESTKSIQDIQKKATTARKFNLRSLEDDKIDNESSILTQKENQQNSRSGETRIQLSENIRYARRNYTLSSTHFQIQPRSYMFSDIRTISESSGNAISHLELFNRAGYGGQTIPLQVNPADGSETNHAQENLLAEQILQRNEMNNQPKQIVMTPQMLQIGSNLPRREYHEFSMDDIPSDLIEEKVSVLARKVVTILADSAKRDIQKEADSLKKTVDIVVTQVDGKIDREFVERMFNKFRVALNEMNEKIDNLQCSFLEWVTRDELELVLQNFTKVIADVKDTAAVKSKYNCLLCGRPRQHLAGMMIKKEALVRGPAMKGNDKYLRSSADSAILKPSVNNNSVFDNDFLGDGKGTRSTLEARTQQLQFDGQQLQVPPRSVVQYLTET</sequence>
<keyword evidence="1" id="KW-0175">Coiled coil</keyword>
<evidence type="ECO:0000313" key="3">
    <source>
        <dbReference type="EMBL" id="OHT09477.1"/>
    </source>
</evidence>
<proteinExistence type="predicted"/>
<keyword evidence="4" id="KW-1185">Reference proteome</keyword>
<evidence type="ECO:0000313" key="4">
    <source>
        <dbReference type="Proteomes" id="UP000179807"/>
    </source>
</evidence>
<comment type="caution">
    <text evidence="3">The sequence shown here is derived from an EMBL/GenBank/DDBJ whole genome shotgun (WGS) entry which is preliminary data.</text>
</comment>
<feature type="coiled-coil region" evidence="1">
    <location>
        <begin position="420"/>
        <end position="454"/>
    </location>
</feature>
<evidence type="ECO:0000256" key="1">
    <source>
        <dbReference type="SAM" id="Coils"/>
    </source>
</evidence>
<feature type="region of interest" description="Disordered" evidence="2">
    <location>
        <begin position="540"/>
        <end position="587"/>
    </location>
</feature>
<accession>A0A1J4KJE9</accession>
<protein>
    <submittedName>
        <fullName evidence="3">Uncharacterized protein</fullName>
    </submittedName>
</protein>
<dbReference type="RefSeq" id="XP_068362613.1">
    <property type="nucleotide sequence ID" value="XM_068491973.1"/>
</dbReference>
<dbReference type="VEuPathDB" id="TrichDB:TRFO_04560"/>
<feature type="region of interest" description="Disordered" evidence="2">
    <location>
        <begin position="610"/>
        <end position="629"/>
    </location>
</feature>
<feature type="coiled-coil region" evidence="1">
    <location>
        <begin position="68"/>
        <end position="99"/>
    </location>
</feature>